<organism evidence="8 9">
    <name type="scientific">Manganibacter manganicus</name>
    <dbReference type="NCBI Taxonomy" id="1873176"/>
    <lineage>
        <taxon>Bacteria</taxon>
        <taxon>Pseudomonadati</taxon>
        <taxon>Pseudomonadota</taxon>
        <taxon>Alphaproteobacteria</taxon>
        <taxon>Hyphomicrobiales</taxon>
        <taxon>Phyllobacteriaceae</taxon>
        <taxon>Manganibacter</taxon>
    </lineage>
</organism>
<dbReference type="UniPathway" id="UPA00275">
    <property type="reaction ID" value="UER00404"/>
</dbReference>
<evidence type="ECO:0000256" key="2">
    <source>
        <dbReference type="ARBA" id="ARBA00007424"/>
    </source>
</evidence>
<dbReference type="GO" id="GO:0009231">
    <property type="term" value="P:riboflavin biosynthetic process"/>
    <property type="evidence" value="ECO:0007669"/>
    <property type="project" value="UniProtKB-UniRule"/>
</dbReference>
<sequence>MNQIDRKITPARIAFIQARWHADIVDEARKGFLDAMDERSDAGAPIDVFDVPGAFEIPLLARKLALSGNYAAIVGAAFVVDGGIYRHEFVAQTVVSALMQVQLETGIPVLSVVLTPHNFQETPAHRAFFLQHFDTKGREAASACVSVLDLYAGLPVAV</sequence>
<feature type="binding site" evidence="7">
    <location>
        <position position="111"/>
    </location>
    <ligand>
        <name>5-amino-6-(D-ribitylamino)uracil</name>
        <dbReference type="ChEBI" id="CHEBI:15934"/>
    </ligand>
</feature>
<dbReference type="RefSeq" id="WP_080919524.1">
    <property type="nucleotide sequence ID" value="NZ_MDET01000012.1"/>
</dbReference>
<dbReference type="HAMAP" id="MF_00178">
    <property type="entry name" value="Lumazine_synth"/>
    <property type="match status" value="1"/>
</dbReference>
<dbReference type="PANTHER" id="PTHR21058">
    <property type="entry name" value="6,7-DIMETHYL-8-RIBITYLLUMAZINE SYNTHASE DMRL SYNTHASE LUMAZINE SYNTHASE"/>
    <property type="match status" value="1"/>
</dbReference>
<evidence type="ECO:0000256" key="6">
    <source>
        <dbReference type="ARBA" id="ARBA00048785"/>
    </source>
</evidence>
<dbReference type="SUPFAM" id="SSF52121">
    <property type="entry name" value="Lumazine synthase"/>
    <property type="match status" value="1"/>
</dbReference>
<dbReference type="InterPro" id="IPR034964">
    <property type="entry name" value="LS"/>
</dbReference>
<dbReference type="AlphaFoldDB" id="A0A1V8RS93"/>
<evidence type="ECO:0000256" key="7">
    <source>
        <dbReference type="HAMAP-Rule" id="MF_00178"/>
    </source>
</evidence>
<dbReference type="EC" id="2.5.1.78" evidence="3 7"/>
<keyword evidence="5 7" id="KW-0808">Transferase</keyword>
<dbReference type="STRING" id="1873176.BFN67_02900"/>
<dbReference type="GO" id="GO:0000906">
    <property type="term" value="F:6,7-dimethyl-8-ribityllumazine synthase activity"/>
    <property type="evidence" value="ECO:0007669"/>
    <property type="project" value="UniProtKB-UniRule"/>
</dbReference>
<dbReference type="InterPro" id="IPR002180">
    <property type="entry name" value="LS/RS"/>
</dbReference>
<evidence type="ECO:0000256" key="3">
    <source>
        <dbReference type="ARBA" id="ARBA00012664"/>
    </source>
</evidence>
<comment type="caution">
    <text evidence="8">The sequence shown here is derived from an EMBL/GenBank/DDBJ whole genome shotgun (WGS) entry which is preliminary data.</text>
</comment>
<comment type="caution">
    <text evidence="7">Lacks conserved residue(s) required for the propagation of feature annotation.</text>
</comment>
<keyword evidence="4 7" id="KW-0686">Riboflavin biosynthesis</keyword>
<feature type="binding site" evidence="7">
    <location>
        <begin position="54"/>
        <end position="56"/>
    </location>
    <ligand>
        <name>5-amino-6-(D-ribitylamino)uracil</name>
        <dbReference type="ChEBI" id="CHEBI:15934"/>
    </ligand>
</feature>
<keyword evidence="9" id="KW-1185">Reference proteome</keyword>
<dbReference type="NCBIfam" id="NF009084">
    <property type="entry name" value="PRK12419.1"/>
    <property type="match status" value="1"/>
</dbReference>
<feature type="binding site" evidence="7">
    <location>
        <position position="20"/>
    </location>
    <ligand>
        <name>5-amino-6-(D-ribitylamino)uracil</name>
        <dbReference type="ChEBI" id="CHEBI:15934"/>
    </ligand>
</feature>
<reference evidence="8 9" key="1">
    <citation type="journal article" date="2016" name="Int. J. Syst. Evol. Microbiol.">
        <title>Pseudaminobacter manganicus sp. nov., isolated from sludge of a manganese mine.</title>
        <authorList>
            <person name="Li J."/>
            <person name="Huang J."/>
            <person name="Liao S."/>
            <person name="Wang G."/>
        </authorList>
    </citation>
    <scope>NUCLEOTIDE SEQUENCE [LARGE SCALE GENOMIC DNA]</scope>
    <source>
        <strain evidence="8 9">JH-7</strain>
    </source>
</reference>
<dbReference type="Pfam" id="PF00885">
    <property type="entry name" value="DMRL_synthase"/>
    <property type="match status" value="1"/>
</dbReference>
<accession>A0A1V8RS93</accession>
<dbReference type="PANTHER" id="PTHR21058:SF0">
    <property type="entry name" value="6,7-DIMETHYL-8-RIBITYLLUMAZINE SYNTHASE"/>
    <property type="match status" value="1"/>
</dbReference>
<evidence type="ECO:0000313" key="9">
    <source>
        <dbReference type="Proteomes" id="UP000191905"/>
    </source>
</evidence>
<evidence type="ECO:0000313" key="8">
    <source>
        <dbReference type="EMBL" id="OQM75869.1"/>
    </source>
</evidence>
<dbReference type="Proteomes" id="UP000191905">
    <property type="component" value="Unassembled WGS sequence"/>
</dbReference>
<dbReference type="OrthoDB" id="9797659at2"/>
<dbReference type="Gene3D" id="3.40.50.960">
    <property type="entry name" value="Lumazine/riboflavin synthase"/>
    <property type="match status" value="1"/>
</dbReference>
<dbReference type="GO" id="GO:0009349">
    <property type="term" value="C:riboflavin synthase complex"/>
    <property type="evidence" value="ECO:0007669"/>
    <property type="project" value="InterPro"/>
</dbReference>
<comment type="catalytic activity">
    <reaction evidence="6 7">
        <text>(2S)-2-hydroxy-3-oxobutyl phosphate + 5-amino-6-(D-ribitylamino)uracil = 6,7-dimethyl-8-(1-D-ribityl)lumazine + phosphate + 2 H2O + H(+)</text>
        <dbReference type="Rhea" id="RHEA:26152"/>
        <dbReference type="ChEBI" id="CHEBI:15377"/>
        <dbReference type="ChEBI" id="CHEBI:15378"/>
        <dbReference type="ChEBI" id="CHEBI:15934"/>
        <dbReference type="ChEBI" id="CHEBI:43474"/>
        <dbReference type="ChEBI" id="CHEBI:58201"/>
        <dbReference type="ChEBI" id="CHEBI:58830"/>
        <dbReference type="EC" id="2.5.1.78"/>
    </reaction>
</comment>
<feature type="active site" description="Proton donor" evidence="7">
    <location>
        <position position="86"/>
    </location>
</feature>
<dbReference type="InterPro" id="IPR036467">
    <property type="entry name" value="LS/RS_sf"/>
</dbReference>
<evidence type="ECO:0000256" key="5">
    <source>
        <dbReference type="ARBA" id="ARBA00022679"/>
    </source>
</evidence>
<evidence type="ECO:0000256" key="1">
    <source>
        <dbReference type="ARBA" id="ARBA00004917"/>
    </source>
</evidence>
<comment type="function">
    <text evidence="7">Catalyzes the formation of 6,7-dimethyl-8-ribityllumazine by condensation of 5-amino-6-(D-ribitylamino)uracil with 3,4-dihydroxy-2-butanone 4-phosphate. This is the penultimate step in the biosynthesis of riboflavin.</text>
</comment>
<feature type="binding site" evidence="7">
    <location>
        <position position="126"/>
    </location>
    <ligand>
        <name>(2S)-2-hydroxy-3-oxobutyl phosphate</name>
        <dbReference type="ChEBI" id="CHEBI:58830"/>
    </ligand>
</feature>
<gene>
    <name evidence="7" type="primary">ribH</name>
    <name evidence="8" type="ORF">BFN67_02900</name>
</gene>
<proteinExistence type="inferred from homology"/>
<comment type="similarity">
    <text evidence="2 7">Belongs to the DMRL synthase family.</text>
</comment>
<dbReference type="GO" id="GO:0005829">
    <property type="term" value="C:cytosol"/>
    <property type="evidence" value="ECO:0007669"/>
    <property type="project" value="TreeGrafter"/>
</dbReference>
<protein>
    <recommendedName>
        <fullName evidence="3 7">6,7-dimethyl-8-ribityllumazine synthase</fullName>
        <shortName evidence="7">DMRL synthase</shortName>
        <shortName evidence="7">LS</shortName>
        <shortName evidence="7">Lumazine synthase</shortName>
        <ecNumber evidence="3 7">2.5.1.78</ecNumber>
    </recommendedName>
</protein>
<evidence type="ECO:0000256" key="4">
    <source>
        <dbReference type="ARBA" id="ARBA00022619"/>
    </source>
</evidence>
<feature type="binding site" evidence="7">
    <location>
        <begin position="78"/>
        <end position="80"/>
    </location>
    <ligand>
        <name>5-amino-6-(D-ribitylamino)uracil</name>
        <dbReference type="ChEBI" id="CHEBI:15934"/>
    </ligand>
</feature>
<name>A0A1V8RS93_9HYPH</name>
<dbReference type="EMBL" id="MDET01000012">
    <property type="protein sequence ID" value="OQM75869.1"/>
    <property type="molecule type" value="Genomic_DNA"/>
</dbReference>
<comment type="pathway">
    <text evidence="1 7">Cofactor biosynthesis; riboflavin biosynthesis; riboflavin from 2-hydroxy-3-oxobutyl phosphate and 5-amino-6-(D-ribitylamino)uracil: step 1/2.</text>
</comment>